<dbReference type="AlphaFoldDB" id="A0A7U9P740"/>
<feature type="domain" description="Aldehyde dehydrogenase" evidence="2">
    <location>
        <begin position="4"/>
        <end position="274"/>
    </location>
</feature>
<dbReference type="Gene3D" id="3.40.309.10">
    <property type="entry name" value="Aldehyde Dehydrogenase, Chain A, domain 2"/>
    <property type="match status" value="1"/>
</dbReference>
<reference evidence="3 4" key="1">
    <citation type="journal article" date="2014" name="Genome Announc.">
        <title>Draft Genome Sequence of Geobacillus thermopakistaniensis Strain MAS1.</title>
        <authorList>
            <person name="Siddiqui M.A."/>
            <person name="Rashid N."/>
            <person name="Ayyampalayam S."/>
            <person name="Whitman W.B."/>
        </authorList>
    </citation>
    <scope>NUCLEOTIDE SEQUENCE [LARGE SCALE GENOMIC DNA]</scope>
    <source>
        <strain evidence="3 4">MAS1</strain>
    </source>
</reference>
<name>A0A7U9P740_GEOTM</name>
<sequence length="504" mass="54223">MMMADFDLLSVQEARNLLYKAREAQKKLAELSQEQIDRIVENMALEAEKHASFLARMATEETGFGNETDKTIKNIFAAKEVYAAIKDMKTVGIIGSDENKQVWEIAEPVGVIAGVIPSTNPTSTIIFKSLIAVKSRNAIVFSPHPSALKCSLEAAKIMAKAAKEAGAPENIIQCMEYPSLPGTRELMSHKLTDVILATGGPAMVKAAYSSGKPAYGVGPGNVPVYVHTSADLDQAARHIIESKSFDYGTICASEQAVVVEREIKQDFIDKLKKYGAYLLSEMEKERIESILLTGGTLNPKIVGKSPQAIGKMAGLFFPAEIKVLIGEEKEIGKNIPFSIEKLSPILALYTVDGWEEGCDVCIKLLEAGGLGHTFGIHCQDQAVIKAFALKQPASRIVVNSGTAFGGIGATTGIFPSLTLGCGSYGNNITSDNIGPQHLINIKRVAFGIKGMMIKTTKSGTLQPAKTADASETEKNISVDRGGNVTVSREEIAEIVKRILSEMKI</sequence>
<organism evidence="3 4">
    <name type="scientific">Geobacillus thermopakistaniensis (strain MAS1)</name>
    <dbReference type="NCBI Taxonomy" id="1408282"/>
    <lineage>
        <taxon>Bacteria</taxon>
        <taxon>Bacillati</taxon>
        <taxon>Bacillota</taxon>
        <taxon>Bacilli</taxon>
        <taxon>Bacillales</taxon>
        <taxon>Anoxybacillaceae</taxon>
        <taxon>Geobacillus</taxon>
    </lineage>
</organism>
<comment type="caution">
    <text evidence="3">The sequence shown here is derived from an EMBL/GenBank/DDBJ whole genome shotgun (WGS) entry which is preliminary data.</text>
</comment>
<dbReference type="InterPro" id="IPR016161">
    <property type="entry name" value="Ald_DH/histidinol_DH"/>
</dbReference>
<evidence type="ECO:0000313" key="3">
    <source>
        <dbReference type="EMBL" id="ESU73138.1"/>
    </source>
</evidence>
<dbReference type="Proteomes" id="UP000018339">
    <property type="component" value="Unassembled WGS sequence"/>
</dbReference>
<dbReference type="CDD" id="cd07122">
    <property type="entry name" value="ALDH_F20_ACDH"/>
    <property type="match status" value="1"/>
</dbReference>
<dbReference type="InterPro" id="IPR013357">
    <property type="entry name" value="Acetaldehyde_DH_acetylating"/>
</dbReference>
<dbReference type="EMBL" id="AYSF01000032">
    <property type="protein sequence ID" value="ESU73138.1"/>
    <property type="molecule type" value="Genomic_DNA"/>
</dbReference>
<keyword evidence="1" id="KW-0560">Oxidoreductase</keyword>
<accession>A0A7U9P740</accession>
<protein>
    <submittedName>
        <fullName evidence="3">Acetaldehyde dehydrogenase</fullName>
    </submittedName>
</protein>
<dbReference type="PANTHER" id="PTHR11699">
    <property type="entry name" value="ALDEHYDE DEHYDROGENASE-RELATED"/>
    <property type="match status" value="1"/>
</dbReference>
<dbReference type="Pfam" id="PF00171">
    <property type="entry name" value="Aldedh"/>
    <property type="match status" value="1"/>
</dbReference>
<dbReference type="NCBIfam" id="TIGR02518">
    <property type="entry name" value="EutH_ACDH"/>
    <property type="match status" value="1"/>
</dbReference>
<evidence type="ECO:0000313" key="4">
    <source>
        <dbReference type="Proteomes" id="UP000018339"/>
    </source>
</evidence>
<dbReference type="InterPro" id="IPR016163">
    <property type="entry name" value="Ald_DH_C"/>
</dbReference>
<dbReference type="SUPFAM" id="SSF53720">
    <property type="entry name" value="ALDH-like"/>
    <property type="match status" value="1"/>
</dbReference>
<dbReference type="InterPro" id="IPR016162">
    <property type="entry name" value="Ald_DH_N"/>
</dbReference>
<evidence type="ECO:0000259" key="2">
    <source>
        <dbReference type="Pfam" id="PF00171"/>
    </source>
</evidence>
<gene>
    <name evidence="3" type="ORF">T260_04460</name>
</gene>
<dbReference type="GO" id="GO:0016620">
    <property type="term" value="F:oxidoreductase activity, acting on the aldehyde or oxo group of donors, NAD or NADP as acceptor"/>
    <property type="evidence" value="ECO:0007669"/>
    <property type="project" value="InterPro"/>
</dbReference>
<keyword evidence="4" id="KW-1185">Reference proteome</keyword>
<evidence type="ECO:0000256" key="1">
    <source>
        <dbReference type="ARBA" id="ARBA00023002"/>
    </source>
</evidence>
<dbReference type="InterPro" id="IPR015590">
    <property type="entry name" value="Aldehyde_DH_dom"/>
</dbReference>
<proteinExistence type="predicted"/>
<dbReference type="Gene3D" id="3.40.605.10">
    <property type="entry name" value="Aldehyde Dehydrogenase, Chain A, domain 1"/>
    <property type="match status" value="1"/>
</dbReference>